<dbReference type="OrthoDB" id="9795626at2"/>
<evidence type="ECO:0000256" key="1">
    <source>
        <dbReference type="SAM" id="Coils"/>
    </source>
</evidence>
<dbReference type="eggNOG" id="COG0419">
    <property type="taxonomic scope" value="Bacteria"/>
</dbReference>
<dbReference type="KEGG" id="tta:Theth_0806"/>
<dbReference type="PATRIC" id="fig|688269.3.peg.830"/>
<accession>F7YY71</accession>
<dbReference type="GO" id="GO:0006302">
    <property type="term" value="P:double-strand break repair"/>
    <property type="evidence" value="ECO:0007669"/>
    <property type="project" value="InterPro"/>
</dbReference>
<keyword evidence="4" id="KW-1185">Reference proteome</keyword>
<protein>
    <submittedName>
        <fullName evidence="3">SMC domain protein</fullName>
    </submittedName>
</protein>
<feature type="coiled-coil region" evidence="1">
    <location>
        <begin position="200"/>
        <end position="409"/>
    </location>
</feature>
<proteinExistence type="predicted"/>
<dbReference type="SUPFAM" id="SSF52540">
    <property type="entry name" value="P-loop containing nucleoside triphosphate hydrolases"/>
    <property type="match status" value="1"/>
</dbReference>
<organism evidence="3 4">
    <name type="scientific">Pseudothermotoga thermarum DSM 5069</name>
    <dbReference type="NCBI Taxonomy" id="688269"/>
    <lineage>
        <taxon>Bacteria</taxon>
        <taxon>Thermotogati</taxon>
        <taxon>Thermotogota</taxon>
        <taxon>Thermotogae</taxon>
        <taxon>Thermotogales</taxon>
        <taxon>Thermotogaceae</taxon>
        <taxon>Pseudothermotoga</taxon>
    </lineage>
</organism>
<dbReference type="Pfam" id="PF13558">
    <property type="entry name" value="SbcC_Walker_B"/>
    <property type="match status" value="1"/>
</dbReference>
<feature type="domain" description="Rad50/SbcC-type AAA" evidence="2">
    <location>
        <begin position="5"/>
        <end position="251"/>
    </location>
</feature>
<reference evidence="3 4" key="1">
    <citation type="submission" date="2010-11" db="EMBL/GenBank/DDBJ databases">
        <title>The complete genome of Thermotoga thermarum DSM 5069.</title>
        <authorList>
            <consortium name="US DOE Joint Genome Institute (JGI-PGF)"/>
            <person name="Lucas S."/>
            <person name="Copeland A."/>
            <person name="Lapidus A."/>
            <person name="Bruce D."/>
            <person name="Goodwin L."/>
            <person name="Pitluck S."/>
            <person name="Kyrpides N."/>
            <person name="Mavromatis K."/>
            <person name="Ivanova N."/>
            <person name="Zeytun A."/>
            <person name="Brettin T."/>
            <person name="Detter J.C."/>
            <person name="Tapia R."/>
            <person name="Han C."/>
            <person name="Land M."/>
            <person name="Hauser L."/>
            <person name="Markowitz V."/>
            <person name="Cheng J.-F."/>
            <person name="Hugenholtz P."/>
            <person name="Woyke T."/>
            <person name="Wu D."/>
            <person name="Spring S."/>
            <person name="Schroeder M."/>
            <person name="Brambilla E."/>
            <person name="Klenk H.-P."/>
            <person name="Eisen J.A."/>
        </authorList>
    </citation>
    <scope>NUCLEOTIDE SEQUENCE [LARGE SCALE GENOMIC DNA]</scope>
    <source>
        <strain evidence="3 4">DSM 5069</strain>
    </source>
</reference>
<dbReference type="Gene3D" id="3.40.50.300">
    <property type="entry name" value="P-loop containing nucleotide triphosphate hydrolases"/>
    <property type="match status" value="2"/>
</dbReference>
<evidence type="ECO:0000313" key="3">
    <source>
        <dbReference type="EMBL" id="AEH50890.1"/>
    </source>
</evidence>
<dbReference type="PANTHER" id="PTHR32114">
    <property type="entry name" value="ABC TRANSPORTER ABCH.3"/>
    <property type="match status" value="1"/>
</dbReference>
<dbReference type="GO" id="GO:0016887">
    <property type="term" value="F:ATP hydrolysis activity"/>
    <property type="evidence" value="ECO:0007669"/>
    <property type="project" value="InterPro"/>
</dbReference>
<dbReference type="STRING" id="688269.Theth_0806"/>
<name>F7YY71_9THEM</name>
<sequence length="847" mass="97439">MRPVSIKVENFLGIKYANVEFEQGVFLIVGKNGAGKSSLLEAMVFALYGAGVRYGRQSPKSYVRTGSDFCQVQFTFLKNGKKYQIIRRVSENGHQAKLLENNKVIATQRSAVDDFVQKIIGASYDSFITTFLLPQGMATELLTASWSKIEEVIFDVLFPKKVLKTVQEKIAEKFQEAKTQHEIKQFELSSLRKQLEDLSAKTNKEKILQYEEYLKQIEQQLSKLELEHEIVKKAAETWKEIDQLDQQIAELEKLEKDLAQKAEKEQKIIVAKQLEAIYIRYKNDKELVQQTLQERRKTVDKLDKLQSQLEQTKLQINEKSNRLNDLNSLYETLRVKLDNLTKIRQNSEPILQKIVQLAAEKRKLEEYLSQIKRKSQDVKERIERKKQDLQKLYTASEDLNNEIQSMNNVAIAKMASLIAQHLAVGDRCPVCGNEYKGQPPIQAEINLGLYEQKLKQLEDLKGQIVAIESELAVLNKQFDSLTSDEIKLNVELEEKNQMIRTLQEDLVKEGYYQNLTKDIDELSKKLESVTKEKSLVESQISSLLESKNQITQRIEEIREELKLLDDKLKLLQERAKESETAFFEELDKASLTFEDFEKLRNLKVENALEQLKNIQIRLNDCKQRKNQLLSQMTVDRSTTYKKLAELGEEIQKLKKQRDLVINEKAVTQHLLNQIEELELKKQRCEQEYQTVYEKYQVYSLVKSTFGAKEFQAYVAKVALDQILTLANQHLNVITDGRFQLGIGPNGFVIRDFGVIRHADGLSGGEKTIVSLALAMAIAEATLGEMEAFFVDEGFSALDSENKSKMASVLKGMEKLNKVVGFVTHDPEFAEYFSRKLVVEKGGVVRWM</sequence>
<dbReference type="Proteomes" id="UP000006804">
    <property type="component" value="Chromosome"/>
</dbReference>
<feature type="coiled-coil region" evidence="1">
    <location>
        <begin position="450"/>
        <end position="694"/>
    </location>
</feature>
<dbReference type="PANTHER" id="PTHR32114:SF2">
    <property type="entry name" value="ABC TRANSPORTER ABCH.3"/>
    <property type="match status" value="1"/>
</dbReference>
<dbReference type="AlphaFoldDB" id="F7YY71"/>
<dbReference type="RefSeq" id="WP_013932112.1">
    <property type="nucleotide sequence ID" value="NC_015707.1"/>
</dbReference>
<dbReference type="InterPro" id="IPR027417">
    <property type="entry name" value="P-loop_NTPase"/>
</dbReference>
<dbReference type="HOGENOM" id="CLU_004785_0_2_0"/>
<gene>
    <name evidence="3" type="ORF">Theth_0806</name>
</gene>
<dbReference type="Pfam" id="PF13476">
    <property type="entry name" value="AAA_23"/>
    <property type="match status" value="1"/>
</dbReference>
<dbReference type="InterPro" id="IPR038729">
    <property type="entry name" value="Rad50/SbcC_AAA"/>
</dbReference>
<dbReference type="EMBL" id="CP002351">
    <property type="protein sequence ID" value="AEH50890.1"/>
    <property type="molecule type" value="Genomic_DNA"/>
</dbReference>
<keyword evidence="1" id="KW-0175">Coiled coil</keyword>
<evidence type="ECO:0000313" key="4">
    <source>
        <dbReference type="Proteomes" id="UP000006804"/>
    </source>
</evidence>
<evidence type="ECO:0000259" key="2">
    <source>
        <dbReference type="Pfam" id="PF13476"/>
    </source>
</evidence>